<dbReference type="InterPro" id="IPR034182">
    <property type="entry name" value="Kexin/furin"/>
</dbReference>
<evidence type="ECO:0000256" key="16">
    <source>
        <dbReference type="SAM" id="MobiDB-lite"/>
    </source>
</evidence>
<keyword evidence="5 18" id="KW-0732">Signal</keyword>
<dbReference type="InterPro" id="IPR023827">
    <property type="entry name" value="Peptidase_S8_Asp-AS"/>
</dbReference>
<dbReference type="InterPro" id="IPR008979">
    <property type="entry name" value="Galactose-bd-like_sf"/>
</dbReference>
<organism evidence="20 21">
    <name type="scientific">Tetrapisispora phaffii (strain ATCC 24235 / CBS 4417 / NBRC 1672 / NRRL Y-8282 / UCD 70-5)</name>
    <name type="common">Yeast</name>
    <name type="synonym">Fabospora phaffii</name>
    <dbReference type="NCBI Taxonomy" id="1071381"/>
    <lineage>
        <taxon>Eukaryota</taxon>
        <taxon>Fungi</taxon>
        <taxon>Dikarya</taxon>
        <taxon>Ascomycota</taxon>
        <taxon>Saccharomycotina</taxon>
        <taxon>Saccharomycetes</taxon>
        <taxon>Saccharomycetales</taxon>
        <taxon>Saccharomycetaceae</taxon>
        <taxon>Tetrapisispora</taxon>
    </lineage>
</organism>
<dbReference type="FunFam" id="3.40.50.200:FF:000005">
    <property type="entry name" value="Proprotein convertase subtilisin/kexin type 7"/>
    <property type="match status" value="1"/>
</dbReference>
<dbReference type="PROSITE" id="PS51829">
    <property type="entry name" value="P_HOMO_B"/>
    <property type="match status" value="1"/>
</dbReference>
<evidence type="ECO:0000256" key="4">
    <source>
        <dbReference type="ARBA" id="ARBA00022692"/>
    </source>
</evidence>
<dbReference type="GeneID" id="11530889"/>
<dbReference type="AlphaFoldDB" id="G8C2F8"/>
<evidence type="ECO:0000256" key="5">
    <source>
        <dbReference type="ARBA" id="ARBA00022729"/>
    </source>
</evidence>
<dbReference type="Pfam" id="PF00082">
    <property type="entry name" value="Peptidase_S8"/>
    <property type="match status" value="1"/>
</dbReference>
<protein>
    <recommendedName>
        <fullName evidence="19">P/Homo B domain-containing protein</fullName>
    </recommendedName>
</protein>
<dbReference type="KEGG" id="tpf:TPHA_0P01790"/>
<evidence type="ECO:0000256" key="15">
    <source>
        <dbReference type="PROSITE-ProRule" id="PRU01240"/>
    </source>
</evidence>
<keyword evidence="9 17" id="KW-1133">Transmembrane helix</keyword>
<evidence type="ECO:0000256" key="6">
    <source>
        <dbReference type="ARBA" id="ARBA00022801"/>
    </source>
</evidence>
<feature type="active site" description="Charge relay system" evidence="14 15">
    <location>
        <position position="381"/>
    </location>
</feature>
<keyword evidence="13" id="KW-0325">Glycoprotein</keyword>
<dbReference type="InterPro" id="IPR036852">
    <property type="entry name" value="Peptidase_S8/S53_dom_sf"/>
</dbReference>
<keyword evidence="6 15" id="KW-0378">Hydrolase</keyword>
<dbReference type="OMA" id="AYEFDII"/>
<evidence type="ECO:0000256" key="10">
    <source>
        <dbReference type="ARBA" id="ARBA00023136"/>
    </source>
</evidence>
<feature type="compositionally biased region" description="Polar residues" evidence="16">
    <location>
        <begin position="783"/>
        <end position="799"/>
    </location>
</feature>
<evidence type="ECO:0000259" key="19">
    <source>
        <dbReference type="PROSITE" id="PS51829"/>
    </source>
</evidence>
<dbReference type="InterPro" id="IPR015500">
    <property type="entry name" value="Peptidase_S8_subtilisin-rel"/>
</dbReference>
<dbReference type="PROSITE" id="PS00137">
    <property type="entry name" value="SUBTILASE_HIS"/>
    <property type="match status" value="1"/>
</dbReference>
<dbReference type="GO" id="GO:0016485">
    <property type="term" value="P:protein processing"/>
    <property type="evidence" value="ECO:0007669"/>
    <property type="project" value="EnsemblFungi"/>
</dbReference>
<keyword evidence="10 17" id="KW-0472">Membrane</keyword>
<evidence type="ECO:0000256" key="8">
    <source>
        <dbReference type="ARBA" id="ARBA00022837"/>
    </source>
</evidence>
<evidence type="ECO:0000256" key="11">
    <source>
        <dbReference type="ARBA" id="ARBA00023145"/>
    </source>
</evidence>
<evidence type="ECO:0000256" key="13">
    <source>
        <dbReference type="ARBA" id="ARBA00023180"/>
    </source>
</evidence>
<dbReference type="STRING" id="1071381.G8C2F8"/>
<keyword evidence="11" id="KW-0865">Zymogen</keyword>
<dbReference type="InterPro" id="IPR022398">
    <property type="entry name" value="Peptidase_S8_His-AS"/>
</dbReference>
<dbReference type="Proteomes" id="UP000005666">
    <property type="component" value="Chromosome 16"/>
</dbReference>
<sequence>MFHQINVLFILIFLFIFKSAISEKVPEKNHNINQYFAIESHLSADDLLKLHSNWKFEHNVRGLENHYVFSKKYNTLSSPIQKREDLSSLEGVSSFHDLPPITLQKRQPIPVPPIDSSLLPLQEAANKLGIKDPLFSKQWHLINPSFPGNDVNVSGVWFSGITGKGVVAAIVDDGLDHNSEDLKDNFCEEGSWDFNENKKLPTPKLIDDYHGTRCAGEIAAVKNEYCGLGVAYGAKVAGIRILSGQITAEDEAASLMYGLDINDIFSCSWGPPDDGKHLQGPSDLVKKAMIKGTQEGRNEKGSIYVFASGNGGHYGDNCNYDGYTNSIYSITIGAIDHKGLHPPYSESCSAVLAVTYSSGSGEYIHSTDIKSQCSDRHGGTSAAAPLAAGIYALVLEANPELTWRDVQYLSILSSVEVPNPDAEWRNGALNKRYSHRYGYGKIDSFAIVELAKTWKNVKPQSWYYHKTARPELTSNSIDKVLEHEITITKKDLTNANLKRVEHITVTVDIEATRRGAVVIDLISPSGMISNLGVQRSLDVSSDGFINWTFMSVAHWGEEGVGKWKLRVRTVKEENEIKFHNWRLKIFGESINPEKATKFVFGNDKELEELRTSSTTSIIQSSTTVSSTSTPSKDVLPSSSITSSLLSTSSSTIASISHTTSSTLIPSETNDAIDSDLEADLNTPNKLDSPKDFMHYFLSIFSFGCVLLALYYFFFLNSKRRIRRSRAETYEFDIIDSDSDFDETSESINGGDDFVIDDTFDFDLSDEDAVPLTTNVQGIDEQLSESNDITKLSPHSSNNK</sequence>
<dbReference type="InterPro" id="IPR000209">
    <property type="entry name" value="Peptidase_S8/S53_dom"/>
</dbReference>
<evidence type="ECO:0000313" key="20">
    <source>
        <dbReference type="EMBL" id="CCE66336.1"/>
    </source>
</evidence>
<dbReference type="PROSITE" id="PS00136">
    <property type="entry name" value="SUBTILASE_ASP"/>
    <property type="match status" value="1"/>
</dbReference>
<name>G8C2F8_TETPH</name>
<evidence type="ECO:0000256" key="12">
    <source>
        <dbReference type="ARBA" id="ARBA00023157"/>
    </source>
</evidence>
<evidence type="ECO:0000256" key="17">
    <source>
        <dbReference type="SAM" id="Phobius"/>
    </source>
</evidence>
<dbReference type="HOGENOM" id="CLU_002976_2_1_1"/>
<feature type="region of interest" description="Disordered" evidence="16">
    <location>
        <begin position="775"/>
        <end position="799"/>
    </location>
</feature>
<dbReference type="InterPro" id="IPR023828">
    <property type="entry name" value="Peptidase_S8_Ser-AS"/>
</dbReference>
<gene>
    <name evidence="20" type="primary">TPHA0P01790</name>
    <name evidence="20" type="ordered locus">TPHA_0P01790</name>
</gene>
<evidence type="ECO:0000256" key="14">
    <source>
        <dbReference type="PIRSR" id="PIRSR615500-1"/>
    </source>
</evidence>
<dbReference type="EMBL" id="HE612871">
    <property type="protein sequence ID" value="CCE66336.1"/>
    <property type="molecule type" value="Genomic_DNA"/>
</dbReference>
<keyword evidence="12" id="KW-1015">Disulfide bond</keyword>
<dbReference type="PROSITE" id="PS51892">
    <property type="entry name" value="SUBTILASE"/>
    <property type="match status" value="1"/>
</dbReference>
<feature type="chain" id="PRO_5003508748" description="P/Homo B domain-containing protein" evidence="18">
    <location>
        <begin position="23"/>
        <end position="799"/>
    </location>
</feature>
<feature type="active site" description="Charge relay system" evidence="14 15">
    <location>
        <position position="172"/>
    </location>
</feature>
<dbReference type="GO" id="GO:0000139">
    <property type="term" value="C:Golgi membrane"/>
    <property type="evidence" value="ECO:0007669"/>
    <property type="project" value="TreeGrafter"/>
</dbReference>
<keyword evidence="3 15" id="KW-0645">Protease</keyword>
<keyword evidence="4 17" id="KW-0812">Transmembrane</keyword>
<comment type="similarity">
    <text evidence="2">Belongs to the peptidase S8 family. Furin subfamily.</text>
</comment>
<evidence type="ECO:0000256" key="18">
    <source>
        <dbReference type="SAM" id="SignalP"/>
    </source>
</evidence>
<dbReference type="MEROPS" id="S08.070"/>
<comment type="subcellular location">
    <subcellularLocation>
        <location evidence="1">Membrane</location>
    </subcellularLocation>
</comment>
<dbReference type="Pfam" id="PF01483">
    <property type="entry name" value="P_proprotein"/>
    <property type="match status" value="1"/>
</dbReference>
<dbReference type="PRINTS" id="PR00723">
    <property type="entry name" value="SUBTILISIN"/>
</dbReference>
<dbReference type="GO" id="GO:0005802">
    <property type="term" value="C:trans-Golgi network"/>
    <property type="evidence" value="ECO:0007669"/>
    <property type="project" value="EnsemblFungi"/>
</dbReference>
<proteinExistence type="inferred from homology"/>
<keyword evidence="21" id="KW-1185">Reference proteome</keyword>
<evidence type="ECO:0000256" key="1">
    <source>
        <dbReference type="ARBA" id="ARBA00004370"/>
    </source>
</evidence>
<dbReference type="Gene3D" id="3.40.50.200">
    <property type="entry name" value="Peptidase S8/S53 domain"/>
    <property type="match status" value="1"/>
</dbReference>
<dbReference type="eggNOG" id="KOG3525">
    <property type="taxonomic scope" value="Eukaryota"/>
</dbReference>
<dbReference type="GO" id="GO:0004252">
    <property type="term" value="F:serine-type endopeptidase activity"/>
    <property type="evidence" value="ECO:0007669"/>
    <property type="project" value="UniProtKB-UniRule"/>
</dbReference>
<dbReference type="CDD" id="cd04059">
    <property type="entry name" value="Peptidases_S8_Protein_convertases_Kexins_Furin-like"/>
    <property type="match status" value="1"/>
</dbReference>
<evidence type="ECO:0000256" key="9">
    <source>
        <dbReference type="ARBA" id="ARBA00022989"/>
    </source>
</evidence>
<dbReference type="InterPro" id="IPR002884">
    <property type="entry name" value="P_dom"/>
</dbReference>
<evidence type="ECO:0000313" key="21">
    <source>
        <dbReference type="Proteomes" id="UP000005666"/>
    </source>
</evidence>
<evidence type="ECO:0000256" key="2">
    <source>
        <dbReference type="ARBA" id="ARBA00005325"/>
    </source>
</evidence>
<keyword evidence="8" id="KW-0106">Calcium</keyword>
<dbReference type="OrthoDB" id="300641at2759"/>
<dbReference type="SUPFAM" id="SSF52743">
    <property type="entry name" value="Subtilisin-like"/>
    <property type="match status" value="1"/>
</dbReference>
<evidence type="ECO:0000256" key="3">
    <source>
        <dbReference type="ARBA" id="ARBA00022670"/>
    </source>
</evidence>
<dbReference type="Gene3D" id="2.60.120.260">
    <property type="entry name" value="Galactose-binding domain-like"/>
    <property type="match status" value="1"/>
</dbReference>
<feature type="active site" description="Charge relay system" evidence="14 15">
    <location>
        <position position="210"/>
    </location>
</feature>
<feature type="domain" description="P/Homo B" evidence="19">
    <location>
        <begin position="457"/>
        <end position="591"/>
    </location>
</feature>
<dbReference type="RefSeq" id="XP_003688770.1">
    <property type="nucleotide sequence ID" value="XM_003688722.1"/>
</dbReference>
<dbReference type="GO" id="GO:0007323">
    <property type="term" value="P:peptide pheromone maturation"/>
    <property type="evidence" value="ECO:0007669"/>
    <property type="project" value="EnsemblFungi"/>
</dbReference>
<evidence type="ECO:0000256" key="7">
    <source>
        <dbReference type="ARBA" id="ARBA00022825"/>
    </source>
</evidence>
<dbReference type="FunFam" id="2.60.120.260:FF:000026">
    <property type="entry name" value="proprotein convertase subtilisin/kexin type 7"/>
    <property type="match status" value="1"/>
</dbReference>
<dbReference type="PANTHER" id="PTHR42884:SF14">
    <property type="entry name" value="NEUROENDOCRINE CONVERTASE 1"/>
    <property type="match status" value="1"/>
</dbReference>
<accession>G8C2F8</accession>
<reference evidence="20 21" key="1">
    <citation type="journal article" date="2011" name="Proc. Natl. Acad. Sci. U.S.A.">
        <title>Evolutionary erosion of yeast sex chromosomes by mating-type switching accidents.</title>
        <authorList>
            <person name="Gordon J.L."/>
            <person name="Armisen D."/>
            <person name="Proux-Wera E."/>
            <person name="Oheigeartaigh S.S."/>
            <person name="Byrne K.P."/>
            <person name="Wolfe K.H."/>
        </authorList>
    </citation>
    <scope>NUCLEOTIDE SEQUENCE [LARGE SCALE GENOMIC DNA]</scope>
    <source>
        <strain evidence="21">ATCC 24235 / CBS 4417 / NBRC 1672 / NRRL Y-8282 / UCD 70-5</strain>
    </source>
</reference>
<feature type="transmembrane region" description="Helical" evidence="17">
    <location>
        <begin position="692"/>
        <end position="715"/>
    </location>
</feature>
<dbReference type="SUPFAM" id="SSF49785">
    <property type="entry name" value="Galactose-binding domain-like"/>
    <property type="match status" value="1"/>
</dbReference>
<feature type="signal peptide" evidence="18">
    <location>
        <begin position="1"/>
        <end position="22"/>
    </location>
</feature>
<dbReference type="PANTHER" id="PTHR42884">
    <property type="entry name" value="PROPROTEIN CONVERTASE SUBTILISIN/KEXIN-RELATED"/>
    <property type="match status" value="1"/>
</dbReference>
<keyword evidence="7 15" id="KW-0720">Serine protease</keyword>
<dbReference type="PROSITE" id="PS00138">
    <property type="entry name" value="SUBTILASE_SER"/>
    <property type="match status" value="1"/>
</dbReference>